<dbReference type="AlphaFoldDB" id="G1WHH6"/>
<feature type="transmembrane region" description="Helical" evidence="7">
    <location>
        <begin position="203"/>
        <end position="222"/>
    </location>
</feature>
<feature type="transmembrane region" description="Helical" evidence="7">
    <location>
        <begin position="113"/>
        <end position="131"/>
    </location>
</feature>
<dbReference type="PANTHER" id="PTHR42920:SF5">
    <property type="entry name" value="EAMA DOMAIN-CONTAINING PROTEIN"/>
    <property type="match status" value="1"/>
</dbReference>
<keyword evidence="3" id="KW-1003">Cell membrane</keyword>
<evidence type="ECO:0000256" key="5">
    <source>
        <dbReference type="ARBA" id="ARBA00022989"/>
    </source>
</evidence>
<dbReference type="GO" id="GO:0005886">
    <property type="term" value="C:plasma membrane"/>
    <property type="evidence" value="ECO:0007669"/>
    <property type="project" value="UniProtKB-SubCell"/>
</dbReference>
<sequence>MADDIRGRVEDDICSVRTIEDVRAMKKAHKGGTWKYACACRSGVRYEGEGEAWRSLKTMIDEKKDSVQPGSAAAAAMAKESERDLFGDGDGVEVAPEDRGPGALRGAGARSPLFWKIMLVSMALIWGYSFLTMKTVLDTIPTFTLLASRFLPSAAIMFVLFHKRIRAHLNFEYVGLGFMMGCVIWSAYGAQTLGLVDTTPGKNAFLTGTYCILVPFIAFILFRERITKWHVSSAVLCLVGVGFVALDNFSIQMGDLLTLVGAGFFALDMAVVGHIGRTRDVSVLTSWMFLFVGLFSLITSFVAEPRVPAEAWTPTVVGQLAFLAVMCTTVGLLLQNQALSHVPPATGSLLLSLESPFGVLFSVIMAGEVLTAKLVLGFVLIFLSIVLSETHFSFLAKLLPDRRKGRV</sequence>
<proteinExistence type="inferred from homology"/>
<dbReference type="PANTHER" id="PTHR42920">
    <property type="entry name" value="OS03G0707200 PROTEIN-RELATED"/>
    <property type="match status" value="1"/>
</dbReference>
<dbReference type="PATRIC" id="fig|742742.3.peg.701"/>
<comment type="caution">
    <text evidence="9">The sequence shown here is derived from an EMBL/GenBank/DDBJ whole genome shotgun (WGS) entry which is preliminary data.</text>
</comment>
<feature type="transmembrane region" description="Helical" evidence="7">
    <location>
        <begin position="143"/>
        <end position="161"/>
    </location>
</feature>
<evidence type="ECO:0000256" key="1">
    <source>
        <dbReference type="ARBA" id="ARBA00004651"/>
    </source>
</evidence>
<gene>
    <name evidence="9" type="ORF">HMPREF9452_00726</name>
</gene>
<dbReference type="OrthoDB" id="9804865at2"/>
<feature type="transmembrane region" description="Helical" evidence="7">
    <location>
        <begin position="173"/>
        <end position="191"/>
    </location>
</feature>
<keyword evidence="10" id="KW-1185">Reference proteome</keyword>
<dbReference type="SUPFAM" id="SSF103481">
    <property type="entry name" value="Multidrug resistance efflux transporter EmrE"/>
    <property type="match status" value="2"/>
</dbReference>
<name>G1WHH6_9ACTN</name>
<evidence type="ECO:0000256" key="2">
    <source>
        <dbReference type="ARBA" id="ARBA00007362"/>
    </source>
</evidence>
<dbReference type="GeneID" id="62758485"/>
<dbReference type="HOGENOM" id="CLU_033863_21_3_11"/>
<dbReference type="Pfam" id="PF00892">
    <property type="entry name" value="EamA"/>
    <property type="match status" value="2"/>
</dbReference>
<evidence type="ECO:0000313" key="10">
    <source>
        <dbReference type="Proteomes" id="UP000004830"/>
    </source>
</evidence>
<organism evidence="9 10">
    <name type="scientific">Collinsella tanakaei YIT 12063</name>
    <dbReference type="NCBI Taxonomy" id="742742"/>
    <lineage>
        <taxon>Bacteria</taxon>
        <taxon>Bacillati</taxon>
        <taxon>Actinomycetota</taxon>
        <taxon>Coriobacteriia</taxon>
        <taxon>Coriobacteriales</taxon>
        <taxon>Coriobacteriaceae</taxon>
        <taxon>Collinsella</taxon>
    </lineage>
</organism>
<keyword evidence="5 7" id="KW-1133">Transmembrane helix</keyword>
<feature type="transmembrane region" description="Helical" evidence="7">
    <location>
        <begin position="256"/>
        <end position="276"/>
    </location>
</feature>
<feature type="transmembrane region" description="Helical" evidence="7">
    <location>
        <begin position="372"/>
        <end position="396"/>
    </location>
</feature>
<dbReference type="EMBL" id="ADLS01000009">
    <property type="protein sequence ID" value="EGX67024.1"/>
    <property type="molecule type" value="Genomic_DNA"/>
</dbReference>
<comment type="similarity">
    <text evidence="2">Belongs to the EamA transporter family.</text>
</comment>
<feature type="domain" description="EamA" evidence="8">
    <location>
        <begin position="114"/>
        <end position="244"/>
    </location>
</feature>
<comment type="subcellular location">
    <subcellularLocation>
        <location evidence="1">Cell membrane</location>
        <topology evidence="1">Multi-pass membrane protein</topology>
    </subcellularLocation>
</comment>
<evidence type="ECO:0000256" key="4">
    <source>
        <dbReference type="ARBA" id="ARBA00022692"/>
    </source>
</evidence>
<keyword evidence="6 7" id="KW-0472">Membrane</keyword>
<dbReference type="STRING" id="742742.HMPREF9452_00726"/>
<dbReference type="InterPro" id="IPR051258">
    <property type="entry name" value="Diverse_Substrate_Transporter"/>
</dbReference>
<evidence type="ECO:0000256" key="6">
    <source>
        <dbReference type="ARBA" id="ARBA00023136"/>
    </source>
</evidence>
<feature type="transmembrane region" description="Helical" evidence="7">
    <location>
        <begin position="346"/>
        <end position="366"/>
    </location>
</feature>
<evidence type="ECO:0000259" key="8">
    <source>
        <dbReference type="Pfam" id="PF00892"/>
    </source>
</evidence>
<evidence type="ECO:0000256" key="3">
    <source>
        <dbReference type="ARBA" id="ARBA00022475"/>
    </source>
</evidence>
<feature type="transmembrane region" description="Helical" evidence="7">
    <location>
        <begin position="283"/>
        <end position="303"/>
    </location>
</feature>
<dbReference type="Proteomes" id="UP000004830">
    <property type="component" value="Unassembled WGS sequence"/>
</dbReference>
<feature type="transmembrane region" description="Helical" evidence="7">
    <location>
        <begin position="229"/>
        <end position="250"/>
    </location>
</feature>
<feature type="transmembrane region" description="Helical" evidence="7">
    <location>
        <begin position="315"/>
        <end position="334"/>
    </location>
</feature>
<dbReference type="InterPro" id="IPR000620">
    <property type="entry name" value="EamA_dom"/>
</dbReference>
<dbReference type="InterPro" id="IPR037185">
    <property type="entry name" value="EmrE-like"/>
</dbReference>
<reference evidence="9 10" key="1">
    <citation type="submission" date="2011-06" db="EMBL/GenBank/DDBJ databases">
        <title>The Genome Sequence of Collinsella tanakaei YIT 12063.</title>
        <authorList>
            <consortium name="The Broad Institute Genome Sequencing Platform"/>
            <person name="Earl A."/>
            <person name="Ward D."/>
            <person name="Feldgarden M."/>
            <person name="Gevers D."/>
            <person name="Morotomi M."/>
            <person name="Young S.K."/>
            <person name="Zeng Q."/>
            <person name="Gargeya S."/>
            <person name="Fitzgerald M."/>
            <person name="Haas B."/>
            <person name="Abouelleil A."/>
            <person name="Alvarado L."/>
            <person name="Arachchi H.M."/>
            <person name="Berlin A."/>
            <person name="Brown A."/>
            <person name="Chapman S.B."/>
            <person name="Chen Z."/>
            <person name="Dunbar C."/>
            <person name="Freedman E."/>
            <person name="Gearin G."/>
            <person name="Gellesch M."/>
            <person name="Goldberg J."/>
            <person name="Griggs A."/>
            <person name="Gujja S."/>
            <person name="Heiman D."/>
            <person name="Howarth C."/>
            <person name="Larson L."/>
            <person name="Lui A."/>
            <person name="MacDonald P.J.P."/>
            <person name="Mehta T."/>
            <person name="Montmayeur A."/>
            <person name="Murphy C."/>
            <person name="Neiman D."/>
            <person name="Pearson M."/>
            <person name="Priest M."/>
            <person name="Roberts A."/>
            <person name="Saif S."/>
            <person name="Shea T."/>
            <person name="Shenoy N."/>
            <person name="Sisk P."/>
            <person name="Stolte C."/>
            <person name="Sykes S."/>
            <person name="Wortman J."/>
            <person name="Nusbaum C."/>
            <person name="Birren B."/>
        </authorList>
    </citation>
    <scope>NUCLEOTIDE SEQUENCE [LARGE SCALE GENOMIC DNA]</scope>
    <source>
        <strain evidence="9 10">YIT 12063</strain>
    </source>
</reference>
<keyword evidence="4 7" id="KW-0812">Transmembrane</keyword>
<accession>G1WHH6</accession>
<protein>
    <recommendedName>
        <fullName evidence="8">EamA domain-containing protein</fullName>
    </recommendedName>
</protein>
<dbReference type="eggNOG" id="COG0697">
    <property type="taxonomic scope" value="Bacteria"/>
</dbReference>
<dbReference type="RefSeq" id="WP_009140761.1">
    <property type="nucleotide sequence ID" value="NZ_JH126468.1"/>
</dbReference>
<feature type="domain" description="EamA" evidence="8">
    <location>
        <begin position="253"/>
        <end position="388"/>
    </location>
</feature>
<evidence type="ECO:0000256" key="7">
    <source>
        <dbReference type="SAM" id="Phobius"/>
    </source>
</evidence>
<evidence type="ECO:0000313" key="9">
    <source>
        <dbReference type="EMBL" id="EGX67024.1"/>
    </source>
</evidence>